<evidence type="ECO:0000259" key="8">
    <source>
        <dbReference type="Pfam" id="PF10411"/>
    </source>
</evidence>
<dbReference type="Proteomes" id="UP000196240">
    <property type="component" value="Unassembled WGS sequence"/>
</dbReference>
<evidence type="ECO:0000256" key="1">
    <source>
        <dbReference type="ARBA" id="ARBA00004418"/>
    </source>
</evidence>
<dbReference type="InterPro" id="IPR036249">
    <property type="entry name" value="Thioredoxin-like_sf"/>
</dbReference>
<evidence type="ECO:0000313" key="10">
    <source>
        <dbReference type="EMBL" id="SJX23818.1"/>
    </source>
</evidence>
<feature type="domain" description="Disulphide bond isomerase DsbC/G N-terminal" evidence="8">
    <location>
        <begin position="61"/>
        <end position="126"/>
    </location>
</feature>
<comment type="similarity">
    <text evidence="2 7">Belongs to the thioredoxin family. DsbC subfamily.</text>
</comment>
<dbReference type="PROSITE" id="PS00194">
    <property type="entry name" value="THIOREDOXIN_1"/>
    <property type="match status" value="1"/>
</dbReference>
<gene>
    <name evidence="10" type="primary">dsbC_2</name>
    <name evidence="10" type="ORF">ACNJC6_03499</name>
</gene>
<dbReference type="PANTHER" id="PTHR35272">
    <property type="entry name" value="THIOL:DISULFIDE INTERCHANGE PROTEIN DSBC-RELATED"/>
    <property type="match status" value="1"/>
</dbReference>
<dbReference type="InterPro" id="IPR051470">
    <property type="entry name" value="Thiol:disulfide_interchange"/>
</dbReference>
<evidence type="ECO:0000256" key="5">
    <source>
        <dbReference type="ARBA" id="ARBA00023157"/>
    </source>
</evidence>
<proteinExistence type="inferred from homology"/>
<evidence type="ECO:0000259" key="9">
    <source>
        <dbReference type="Pfam" id="PF13098"/>
    </source>
</evidence>
<feature type="domain" description="Thioredoxin-like fold" evidence="9">
    <location>
        <begin position="150"/>
        <end position="269"/>
    </location>
</feature>
<protein>
    <recommendedName>
        <fullName evidence="7">Thiol:disulfide interchange protein</fullName>
    </recommendedName>
</protein>
<keyword evidence="3 7" id="KW-0732">Signal</keyword>
<dbReference type="EMBL" id="FUUY01000020">
    <property type="protein sequence ID" value="SJX23818.1"/>
    <property type="molecule type" value="Genomic_DNA"/>
</dbReference>
<dbReference type="Pfam" id="PF13098">
    <property type="entry name" value="Thioredoxin_2"/>
    <property type="match status" value="1"/>
</dbReference>
<organism evidence="10 11">
    <name type="scientific">Acinetobacter johnsonii</name>
    <dbReference type="NCBI Taxonomy" id="40214"/>
    <lineage>
        <taxon>Bacteria</taxon>
        <taxon>Pseudomonadati</taxon>
        <taxon>Pseudomonadota</taxon>
        <taxon>Gammaproteobacteria</taxon>
        <taxon>Moraxellales</taxon>
        <taxon>Moraxellaceae</taxon>
        <taxon>Acinetobacter</taxon>
    </lineage>
</organism>
<keyword evidence="6 7" id="KW-0676">Redox-active center</keyword>
<sequence length="276" mass="30261">MKLWPVHKQGVLGFGKAVEKMIQCLNNTLYTSAVVLRLKEQKVMIKKLGLALLTSAIASMSMASVESVQANLKKNYPNINVQNIQKTEMSGIYSGSLDGEIVYLGEAAEHVIAGSMVRLKDQKNLSAALYVQQNSLDWNKLPLKDAIKSVKGNGKRQLAVFSDPNCPYCKQLEAELNKLNDVTIYTFIYAIKAQSIAPSKQVFCEADPALAWKNLIAKGTQPTSKKSCANPIERNIELGRSLGLQGTPVVIFSNGFKVNGAVPSTTIENMWRELGL</sequence>
<evidence type="ECO:0000256" key="3">
    <source>
        <dbReference type="ARBA" id="ARBA00022729"/>
    </source>
</evidence>
<comment type="function">
    <text evidence="7">Required for disulfide bond formation in some periplasmic proteins. Acts by transferring its disulfide bond to other proteins and is reduced in the process.</text>
</comment>
<accession>A0A1R7QHP9</accession>
<evidence type="ECO:0000256" key="4">
    <source>
        <dbReference type="ARBA" id="ARBA00022764"/>
    </source>
</evidence>
<dbReference type="CDD" id="cd03020">
    <property type="entry name" value="DsbA_DsbC_DsbG"/>
    <property type="match status" value="1"/>
</dbReference>
<dbReference type="InterPro" id="IPR009094">
    <property type="entry name" value="DiS-bond_isomerase_DsbC/G_N_sf"/>
</dbReference>
<dbReference type="SUPFAM" id="SSF54423">
    <property type="entry name" value="DsbC/DsbG N-terminal domain-like"/>
    <property type="match status" value="1"/>
</dbReference>
<dbReference type="Gene3D" id="3.40.30.10">
    <property type="entry name" value="Glutaredoxin"/>
    <property type="match status" value="1"/>
</dbReference>
<dbReference type="Pfam" id="PF10411">
    <property type="entry name" value="DsbC_N"/>
    <property type="match status" value="1"/>
</dbReference>
<dbReference type="GO" id="GO:0042597">
    <property type="term" value="C:periplasmic space"/>
    <property type="evidence" value="ECO:0007669"/>
    <property type="project" value="UniProtKB-SubCell"/>
</dbReference>
<dbReference type="AlphaFoldDB" id="A0A1R7QHP9"/>
<name>A0A1R7QHP9_ACIJO</name>
<evidence type="ECO:0000313" key="11">
    <source>
        <dbReference type="Proteomes" id="UP000196240"/>
    </source>
</evidence>
<dbReference type="InterPro" id="IPR017937">
    <property type="entry name" value="Thioredoxin_CS"/>
</dbReference>
<dbReference type="PANTHER" id="PTHR35272:SF3">
    <property type="entry name" value="THIOL:DISULFIDE INTERCHANGE PROTEIN DSBC"/>
    <property type="match status" value="1"/>
</dbReference>
<reference evidence="10 11" key="1">
    <citation type="submission" date="2017-02" db="EMBL/GenBank/DDBJ databases">
        <authorList>
            <person name="Peterson S.W."/>
        </authorList>
    </citation>
    <scope>NUCLEOTIDE SEQUENCE [LARGE SCALE GENOMIC DNA]</scope>
    <source>
        <strain evidence="10">C6</strain>
    </source>
</reference>
<dbReference type="InterPro" id="IPR012336">
    <property type="entry name" value="Thioredoxin-like_fold"/>
</dbReference>
<evidence type="ECO:0000256" key="2">
    <source>
        <dbReference type="ARBA" id="ARBA00009813"/>
    </source>
</evidence>
<dbReference type="InterPro" id="IPR018950">
    <property type="entry name" value="DiS-bond_isomerase_DsbC/G_N"/>
</dbReference>
<evidence type="ECO:0000256" key="7">
    <source>
        <dbReference type="RuleBase" id="RU364038"/>
    </source>
</evidence>
<keyword evidence="4 7" id="KW-0574">Periplasm</keyword>
<comment type="subcellular location">
    <subcellularLocation>
        <location evidence="1 7">Periplasm</location>
    </subcellularLocation>
</comment>
<dbReference type="SUPFAM" id="SSF52833">
    <property type="entry name" value="Thioredoxin-like"/>
    <property type="match status" value="1"/>
</dbReference>
<evidence type="ECO:0000256" key="6">
    <source>
        <dbReference type="ARBA" id="ARBA00023284"/>
    </source>
</evidence>
<dbReference type="Gene3D" id="3.10.450.70">
    <property type="entry name" value="Disulphide bond isomerase, DsbC/G, N-terminal"/>
    <property type="match status" value="1"/>
</dbReference>
<keyword evidence="5" id="KW-1015">Disulfide bond</keyword>
<dbReference type="InterPro" id="IPR033954">
    <property type="entry name" value="DiS-bond_Isoase_DsbC/G"/>
</dbReference>